<protein>
    <recommendedName>
        <fullName evidence="8">oligopeptidase A</fullName>
        <ecNumber evidence="8">3.4.24.70</ecNumber>
    </recommendedName>
</protein>
<proteinExistence type="inferred from homology"/>
<evidence type="ECO:0000256" key="2">
    <source>
        <dbReference type="ARBA" id="ARBA00022670"/>
    </source>
</evidence>
<dbReference type="Gene3D" id="3.40.390.10">
    <property type="entry name" value="Collagenase (Catalytic Domain)"/>
    <property type="match status" value="1"/>
</dbReference>
<accession>A0ABQ5ZWM8</accession>
<dbReference type="Proteomes" id="UP001156682">
    <property type="component" value="Unassembled WGS sequence"/>
</dbReference>
<dbReference type="InterPro" id="IPR045090">
    <property type="entry name" value="Pept_M3A_M3B"/>
</dbReference>
<dbReference type="EC" id="3.4.24.70" evidence="8"/>
<comment type="catalytic activity">
    <reaction evidence="7">
        <text>Hydrolysis of oligopeptides, with broad specificity. Gly or Ala commonly occur as P1 or P1' residues, but more distant residues are also important, as is shown by the fact that Z-Gly-Pro-Gly-|-Gly-Pro-Ala is cleaved, but not Z-(Gly)(5).</text>
        <dbReference type="EC" id="3.4.24.70"/>
    </reaction>
</comment>
<dbReference type="Pfam" id="PF01432">
    <property type="entry name" value="Peptidase_M3"/>
    <property type="match status" value="1"/>
</dbReference>
<organism evidence="12 13">
    <name type="scientific">Marinospirillum insulare</name>
    <dbReference type="NCBI Taxonomy" id="217169"/>
    <lineage>
        <taxon>Bacteria</taxon>
        <taxon>Pseudomonadati</taxon>
        <taxon>Pseudomonadota</taxon>
        <taxon>Gammaproteobacteria</taxon>
        <taxon>Oceanospirillales</taxon>
        <taxon>Oceanospirillaceae</taxon>
        <taxon>Marinospirillum</taxon>
    </lineage>
</organism>
<dbReference type="SUPFAM" id="SSF55486">
    <property type="entry name" value="Metalloproteases ('zincins'), catalytic domain"/>
    <property type="match status" value="1"/>
</dbReference>
<evidence type="ECO:0000313" key="13">
    <source>
        <dbReference type="Proteomes" id="UP001156682"/>
    </source>
</evidence>
<dbReference type="EMBL" id="BSOR01000015">
    <property type="protein sequence ID" value="GLR63417.1"/>
    <property type="molecule type" value="Genomic_DNA"/>
</dbReference>
<evidence type="ECO:0000256" key="9">
    <source>
        <dbReference type="RuleBase" id="RU003435"/>
    </source>
</evidence>
<dbReference type="Gene3D" id="1.20.1050.40">
    <property type="entry name" value="Endopeptidase. Chain P, domain 1"/>
    <property type="match status" value="1"/>
</dbReference>
<dbReference type="CDD" id="cd06456">
    <property type="entry name" value="M3A_DCP"/>
    <property type="match status" value="1"/>
</dbReference>
<evidence type="ECO:0000256" key="3">
    <source>
        <dbReference type="ARBA" id="ARBA00022723"/>
    </source>
</evidence>
<dbReference type="InterPro" id="IPR001567">
    <property type="entry name" value="Pept_M3A_M3B_dom"/>
</dbReference>
<dbReference type="PANTHER" id="PTHR11804">
    <property type="entry name" value="PROTEASE M3 THIMET OLIGOPEPTIDASE-RELATED"/>
    <property type="match status" value="1"/>
</dbReference>
<dbReference type="PANTHER" id="PTHR11804:SF84">
    <property type="entry name" value="SACCHAROLYSIN"/>
    <property type="match status" value="1"/>
</dbReference>
<dbReference type="InterPro" id="IPR034005">
    <property type="entry name" value="M3A_DCP"/>
</dbReference>
<keyword evidence="2 9" id="KW-0645">Protease</keyword>
<dbReference type="InterPro" id="IPR024077">
    <property type="entry name" value="Neurolysin/TOP_dom2"/>
</dbReference>
<sequence length="685" mass="77085">MTASNPLLNITDLPAFDKIQPEHIVPALDQLLDENKATVEATLKAALANNNLTWSSLITPLEEAGDRLARSWSPVSHLNSVKNSPELREAYQACLPKLSEYATWFNQNPELFKAYQALANNPEANLNSAQKKMLDNALRDFRLSGVDLPEAKKQRFAQIQQRLSELSNQFSNNLLDATQAWTKLVTDENQLAGLPESAKESAAAAAKEKDLTGWLFTLDFPSFQPVMTYADNRELRQEVYTAFVTRASDQAENTSFDNAPLMEEILALKEEKAQLLGFASYAHLSVEKKMARSPEEVMDFLNNLASKAHPQAKKEFTELANFAQQQGVNNLEPWDVGYYSEKLRLERYALSQEELRPWFPANKVTQGLFKVAGQLFDVEFKQDPQVSSWHTDAHYYQVLRKGEQIAGFYLDLYAREGKRGGAWMDVCRDRRRTAQNAIQLPVAYLTCNFTPPVGEQPSLLTHNEVTTLFHEFGHGLHHMLTQVEVADVSGINGVAWDAVELPSQFMENFCWEREGLDLMTAHVETGETLPQAMFDKMLAAKNFQSAMQMVRQLEFSLFDFRLHLELKQPKAAEIQALLDQVRQAVSVVPTSSFNRFQNGFAHIFAGGYAAGYYSYKWAEVLSADAFSAFEEASNVKGKSILDSEIGLSFCTNILEKGGSQDAMQLFIDFRGREPNIDALLKHSGI</sequence>
<comment type="cofactor">
    <cofactor evidence="9">
        <name>Zn(2+)</name>
        <dbReference type="ChEBI" id="CHEBI:29105"/>
    </cofactor>
    <text evidence="9">Binds 1 zinc ion.</text>
</comment>
<dbReference type="NCBIfam" id="NF008159">
    <property type="entry name" value="PRK10911.1"/>
    <property type="match status" value="1"/>
</dbReference>
<gene>
    <name evidence="12" type="primary">prlC</name>
    <name evidence="12" type="ORF">GCM10007878_08520</name>
</gene>
<evidence type="ECO:0000256" key="7">
    <source>
        <dbReference type="ARBA" id="ARBA00024603"/>
    </source>
</evidence>
<feature type="domain" description="Peptidase M3A/M3B catalytic" evidence="10">
    <location>
        <begin position="226"/>
        <end position="684"/>
    </location>
</feature>
<keyword evidence="13" id="KW-1185">Reference proteome</keyword>
<dbReference type="Gene3D" id="1.10.1370.10">
    <property type="entry name" value="Neurolysin, domain 3"/>
    <property type="match status" value="1"/>
</dbReference>
<evidence type="ECO:0000256" key="4">
    <source>
        <dbReference type="ARBA" id="ARBA00022801"/>
    </source>
</evidence>
<keyword evidence="4 9" id="KW-0378">Hydrolase</keyword>
<evidence type="ECO:0000256" key="6">
    <source>
        <dbReference type="ARBA" id="ARBA00023049"/>
    </source>
</evidence>
<dbReference type="InterPro" id="IPR024079">
    <property type="entry name" value="MetalloPept_cat_dom_sf"/>
</dbReference>
<reference evidence="13" key="1">
    <citation type="journal article" date="2019" name="Int. J. Syst. Evol. Microbiol.">
        <title>The Global Catalogue of Microorganisms (GCM) 10K type strain sequencing project: providing services to taxonomists for standard genome sequencing and annotation.</title>
        <authorList>
            <consortium name="The Broad Institute Genomics Platform"/>
            <consortium name="The Broad Institute Genome Sequencing Center for Infectious Disease"/>
            <person name="Wu L."/>
            <person name="Ma J."/>
        </authorList>
    </citation>
    <scope>NUCLEOTIDE SEQUENCE [LARGE SCALE GENOMIC DNA]</scope>
    <source>
        <strain evidence="13">NBRC 100033</strain>
    </source>
</reference>
<evidence type="ECO:0000256" key="5">
    <source>
        <dbReference type="ARBA" id="ARBA00022833"/>
    </source>
</evidence>
<keyword evidence="3 9" id="KW-0479">Metal-binding</keyword>
<comment type="similarity">
    <text evidence="1 9">Belongs to the peptidase M3 family.</text>
</comment>
<keyword evidence="5 9" id="KW-0862">Zinc</keyword>
<evidence type="ECO:0000259" key="11">
    <source>
        <dbReference type="Pfam" id="PF19310"/>
    </source>
</evidence>
<evidence type="ECO:0000256" key="1">
    <source>
        <dbReference type="ARBA" id="ARBA00006040"/>
    </source>
</evidence>
<dbReference type="Pfam" id="PF19310">
    <property type="entry name" value="TOP_N"/>
    <property type="match status" value="1"/>
</dbReference>
<feature type="domain" description="Oligopeptidase A N-terminal" evidence="11">
    <location>
        <begin position="39"/>
        <end position="153"/>
    </location>
</feature>
<comment type="caution">
    <text evidence="12">The sequence shown here is derived from an EMBL/GenBank/DDBJ whole genome shotgun (WGS) entry which is preliminary data.</text>
</comment>
<evidence type="ECO:0000259" key="10">
    <source>
        <dbReference type="Pfam" id="PF01432"/>
    </source>
</evidence>
<dbReference type="InterPro" id="IPR024080">
    <property type="entry name" value="Neurolysin/TOP_N"/>
</dbReference>
<evidence type="ECO:0000256" key="8">
    <source>
        <dbReference type="ARBA" id="ARBA00026100"/>
    </source>
</evidence>
<keyword evidence="6 9" id="KW-0482">Metalloprotease</keyword>
<name>A0ABQ5ZWM8_9GAMM</name>
<dbReference type="InterPro" id="IPR045666">
    <property type="entry name" value="OpdA_N"/>
</dbReference>
<evidence type="ECO:0000313" key="12">
    <source>
        <dbReference type="EMBL" id="GLR63417.1"/>
    </source>
</evidence>
<dbReference type="RefSeq" id="WP_027852015.1">
    <property type="nucleotide sequence ID" value="NZ_BSOR01000015.1"/>
</dbReference>